<organism evidence="1">
    <name type="scientific">marine sediment metagenome</name>
    <dbReference type="NCBI Taxonomy" id="412755"/>
    <lineage>
        <taxon>unclassified sequences</taxon>
        <taxon>metagenomes</taxon>
        <taxon>ecological metagenomes</taxon>
    </lineage>
</organism>
<name>X0VSE4_9ZZZZ</name>
<comment type="caution">
    <text evidence="1">The sequence shown here is derived from an EMBL/GenBank/DDBJ whole genome shotgun (WGS) entry which is preliminary data.</text>
</comment>
<proteinExistence type="predicted"/>
<reference evidence="1" key="1">
    <citation type="journal article" date="2014" name="Front. Microbiol.">
        <title>High frequency of phylogenetically diverse reductive dehalogenase-homologous genes in deep subseafloor sedimentary metagenomes.</title>
        <authorList>
            <person name="Kawai M."/>
            <person name="Futagami T."/>
            <person name="Toyoda A."/>
            <person name="Takaki Y."/>
            <person name="Nishi S."/>
            <person name="Hori S."/>
            <person name="Arai W."/>
            <person name="Tsubouchi T."/>
            <person name="Morono Y."/>
            <person name="Uchiyama I."/>
            <person name="Ito T."/>
            <person name="Fujiyama A."/>
            <person name="Inagaki F."/>
            <person name="Takami H."/>
        </authorList>
    </citation>
    <scope>NUCLEOTIDE SEQUENCE</scope>
    <source>
        <strain evidence="1">Expedition CK06-06</strain>
    </source>
</reference>
<accession>X0VSE4</accession>
<evidence type="ECO:0000313" key="1">
    <source>
        <dbReference type="EMBL" id="GAG15393.1"/>
    </source>
</evidence>
<gene>
    <name evidence="1" type="ORF">S01H1_56017</name>
</gene>
<dbReference type="AlphaFoldDB" id="X0VSE4"/>
<protein>
    <submittedName>
        <fullName evidence="1">Uncharacterized protein</fullName>
    </submittedName>
</protein>
<sequence>MCDDYTIVQKYSRLYNYCHEFKFSVLNDKIICIDTTPARHKDPLITINYENEINPYLLQYVRYVIGIIKRKWPNYFYVRIDIMVDCIDPDAVLYRFPKIYLNEIEPLGSGLKAFCLNIEDNKIKRPTGTRMNLYGDESVQVLIADGLVKIIESKLIGGRKQKKYRLVKNIN</sequence>
<dbReference type="EMBL" id="BARS01036441">
    <property type="protein sequence ID" value="GAG15393.1"/>
    <property type="molecule type" value="Genomic_DNA"/>
</dbReference>